<dbReference type="InterPro" id="IPR028994">
    <property type="entry name" value="Integrin_alpha_N"/>
</dbReference>
<dbReference type="SUPFAM" id="SSF49373">
    <property type="entry name" value="Invasin/intimin cell-adhesion fragments"/>
    <property type="match status" value="1"/>
</dbReference>
<dbReference type="SUPFAM" id="SSF69318">
    <property type="entry name" value="Integrin alpha N-terminal domain"/>
    <property type="match status" value="1"/>
</dbReference>
<gene>
    <name evidence="2" type="ORF">ENW66_07535</name>
</gene>
<dbReference type="Gene3D" id="2.60.40.10">
    <property type="entry name" value="Immunoglobulins"/>
    <property type="match status" value="4"/>
</dbReference>
<proteinExistence type="predicted"/>
<reference evidence="2" key="1">
    <citation type="journal article" date="2020" name="mSystems">
        <title>Genome- and Community-Level Interaction Insights into Carbon Utilization and Element Cycling Functions of Hydrothermarchaeota in Hydrothermal Sediment.</title>
        <authorList>
            <person name="Zhou Z."/>
            <person name="Liu Y."/>
            <person name="Xu W."/>
            <person name="Pan J."/>
            <person name="Luo Z.H."/>
            <person name="Li M."/>
        </authorList>
    </citation>
    <scope>NUCLEOTIDE SEQUENCE [LARGE SCALE GENOMIC DNA]</scope>
    <source>
        <strain evidence="2">SpSt-87</strain>
    </source>
</reference>
<evidence type="ECO:0000259" key="1">
    <source>
        <dbReference type="Pfam" id="PF09134"/>
    </source>
</evidence>
<accession>A0A7C3MBX9</accession>
<dbReference type="Pfam" id="PF09134">
    <property type="entry name" value="Invasin_D3"/>
    <property type="match status" value="1"/>
</dbReference>
<evidence type="ECO:0000313" key="2">
    <source>
        <dbReference type="EMBL" id="HFW32779.1"/>
    </source>
</evidence>
<organism evidence="2">
    <name type="scientific">Archaeoglobus fulgidus</name>
    <dbReference type="NCBI Taxonomy" id="2234"/>
    <lineage>
        <taxon>Archaea</taxon>
        <taxon>Methanobacteriati</taxon>
        <taxon>Methanobacteriota</taxon>
        <taxon>Archaeoglobi</taxon>
        <taxon>Archaeoglobales</taxon>
        <taxon>Archaeoglobaceae</taxon>
        <taxon>Archaeoglobus</taxon>
    </lineage>
</organism>
<dbReference type="InterPro" id="IPR013783">
    <property type="entry name" value="Ig-like_fold"/>
</dbReference>
<dbReference type="InterPro" id="IPR015217">
    <property type="entry name" value="Invasin_dom_3"/>
</dbReference>
<sequence>MKVSSRKKGVVRSVILATLVLFLMVGAASASTNVRILSPTQDEPAIVMPGEEVAINFNFTAIVDTVLNGTIADDTPLVSGNPWADVKFCDDDDGAWEEENDAIILDVDGSGTYSEEDEVLAGNPPELDTPLVSDSPWADVKFYDDGDVTWDANNDAIILDVDNDGIYDDNVAEFEVIIWGTIYTNSAPLFEPEVTNGTEISAEVPLTVPFPTLANYNWTESCDVVVVDLDELMPATQSDAVIVGGVSEIKIGALTFDATTPSRTMTASENVPIYVNITSPRQPNWVRVNLTNFGAGVVELSLKDKNETEGWYNYTATVDLTRATYDEYKTLQVEFNVTLSDGSKETYVVSVSLRVTPDAPVKWIFVEAETNQPPSPGLDSYDNEIWDGFSDYIEAEVYVAAADRFGNVNNSLSDEYTGYVSIVSGPGILDKTSVIVYSLSWYDLNFVTVRPEDATAFVTIEVYGGGLAKATKTIGFYDRIDHLALTVEKPVLYANGSDSTRVYVALKDSEGNTIPVSNINIVIDELTTLELSFDQSENTTDGSGITAFTVTAGTLSGEATIRAIVSSEIAWDGRFGDANITLKQAPDPSQTIVIPSQITAGRECKIEFTLVDYDRKPIRSSSEFPVEFNITDGDAVWLDNNAKVYVVPSTDANGNVSARLYSTNATSNTITVVIRVKNETGQWITVERTISVIPAEVRDIRVSPGLVIGLPSVLGASQVIAVELVDAYGNQNNSNAQMLVTTDNPALGNMSNNTVYYTNNLLVTITGGRGQFTYYVNSTTPGQANLTLNVTTFNIIKTIQIRTTGPEGVSISFNQTLPMVNSDLNVTAQLTTSEGLPLAYPSVDLTLVVRNPSNSIVFTGTGTTSNNGNYTWTLLGANFTQPGVYTFKVTNATYNLVATKTLTFVGNATSLRVTVNNTAPLVNDTVQINATFYDVNGYVTSEKDDEQVTFLINDVNVGSATVENGVASITYRFEEAGDYEIVAFYNETLQDSYVLTVKAPGPDISVVDFTVTPTTGVAPLDVTINVTVTNTGTTAGDYTVVLKVDDTEVANQTVVVNAGETKIVTFEYTFEEPGTYNVSVNELPSKTVKVLAPANVYVEDFSLNVTEGVAPLPVEINATVVNDGDVAGSITVYFYVDSEEVCNKTVEVEAGATEYVTCVYVFDKPGTYNVSVNELPSKTVEVLAPLKEDFMVAIRDPSEKFLWWYIDTDGNRIADEYEPYGPDDAVGIAFGDYNGDGQGDFMVAIPDPSGKFLWWYIDTDGDRIADEYEPYGPDDAVGIAFGEYQ</sequence>
<feature type="domain" description="Invasin" evidence="1">
    <location>
        <begin position="485"/>
        <end position="566"/>
    </location>
</feature>
<dbReference type="EMBL" id="DTLB01000045">
    <property type="protein sequence ID" value="HFW32779.1"/>
    <property type="molecule type" value="Genomic_DNA"/>
</dbReference>
<protein>
    <recommendedName>
        <fullName evidence="1">Invasin domain-containing protein</fullName>
    </recommendedName>
</protein>
<comment type="caution">
    <text evidence="2">The sequence shown here is derived from an EMBL/GenBank/DDBJ whole genome shotgun (WGS) entry which is preliminary data.</text>
</comment>
<name>A0A7C3MBX9_ARCFL</name>
<dbReference type="InterPro" id="IPR008964">
    <property type="entry name" value="Invasin/intimin_cell_adhesion"/>
</dbReference>